<keyword evidence="3" id="KW-1185">Reference proteome</keyword>
<feature type="non-terminal residue" evidence="2">
    <location>
        <position position="1"/>
    </location>
</feature>
<evidence type="ECO:0000313" key="2">
    <source>
        <dbReference type="EMBL" id="KAL0177123.1"/>
    </source>
</evidence>
<dbReference type="Proteomes" id="UP001529510">
    <property type="component" value="Unassembled WGS sequence"/>
</dbReference>
<feature type="compositionally biased region" description="Basic and acidic residues" evidence="1">
    <location>
        <begin position="33"/>
        <end position="48"/>
    </location>
</feature>
<evidence type="ECO:0000313" key="3">
    <source>
        <dbReference type="Proteomes" id="UP001529510"/>
    </source>
</evidence>
<sequence>RPGEDGHHEPRGGVRPVGLRERGGRRAVLQRGRLHDGGAQRGRGRDRVVVGAHDQPRGIRPPKPAG</sequence>
<dbReference type="EMBL" id="JAMKFB020000013">
    <property type="protein sequence ID" value="KAL0177123.1"/>
    <property type="molecule type" value="Genomic_DNA"/>
</dbReference>
<name>A0ABD0PUP6_CIRMR</name>
<reference evidence="2 3" key="1">
    <citation type="submission" date="2024-05" db="EMBL/GenBank/DDBJ databases">
        <title>Genome sequencing and assembly of Indian major carp, Cirrhinus mrigala (Hamilton, 1822).</title>
        <authorList>
            <person name="Mohindra V."/>
            <person name="Chowdhury L.M."/>
            <person name="Lal K."/>
            <person name="Jena J.K."/>
        </authorList>
    </citation>
    <scope>NUCLEOTIDE SEQUENCE [LARGE SCALE GENOMIC DNA]</scope>
    <source>
        <strain evidence="2">CM1030</strain>
        <tissue evidence="2">Blood</tissue>
    </source>
</reference>
<dbReference type="AlphaFoldDB" id="A0ABD0PUP6"/>
<protein>
    <submittedName>
        <fullName evidence="2">Uncharacterized protein</fullName>
    </submittedName>
</protein>
<accession>A0ABD0PUP6</accession>
<feature type="compositionally biased region" description="Basic and acidic residues" evidence="1">
    <location>
        <begin position="1"/>
        <end position="24"/>
    </location>
</feature>
<feature type="non-terminal residue" evidence="2">
    <location>
        <position position="66"/>
    </location>
</feature>
<proteinExistence type="predicted"/>
<feature type="region of interest" description="Disordered" evidence="1">
    <location>
        <begin position="1"/>
        <end position="66"/>
    </location>
</feature>
<evidence type="ECO:0000256" key="1">
    <source>
        <dbReference type="SAM" id="MobiDB-lite"/>
    </source>
</evidence>
<gene>
    <name evidence="2" type="ORF">M9458_026017</name>
</gene>
<comment type="caution">
    <text evidence="2">The sequence shown here is derived from an EMBL/GenBank/DDBJ whole genome shotgun (WGS) entry which is preliminary data.</text>
</comment>
<organism evidence="2 3">
    <name type="scientific">Cirrhinus mrigala</name>
    <name type="common">Mrigala</name>
    <dbReference type="NCBI Taxonomy" id="683832"/>
    <lineage>
        <taxon>Eukaryota</taxon>
        <taxon>Metazoa</taxon>
        <taxon>Chordata</taxon>
        <taxon>Craniata</taxon>
        <taxon>Vertebrata</taxon>
        <taxon>Euteleostomi</taxon>
        <taxon>Actinopterygii</taxon>
        <taxon>Neopterygii</taxon>
        <taxon>Teleostei</taxon>
        <taxon>Ostariophysi</taxon>
        <taxon>Cypriniformes</taxon>
        <taxon>Cyprinidae</taxon>
        <taxon>Labeoninae</taxon>
        <taxon>Labeonini</taxon>
        <taxon>Cirrhinus</taxon>
    </lineage>
</organism>